<proteinExistence type="inferred from homology"/>
<keyword evidence="13" id="KW-0221">Differentiation</keyword>
<dbReference type="Proteomes" id="UP000092124">
    <property type="component" value="Unassembled WGS sequence"/>
</dbReference>
<evidence type="ECO:0000256" key="14">
    <source>
        <dbReference type="ARBA" id="ARBA00022889"/>
    </source>
</evidence>
<keyword evidence="14" id="KW-0130">Cell adhesion</keyword>
<dbReference type="GO" id="GO:0007605">
    <property type="term" value="P:sensory perception of sound"/>
    <property type="evidence" value="ECO:0007669"/>
    <property type="project" value="UniProtKB-KW"/>
</dbReference>
<evidence type="ECO:0000256" key="9">
    <source>
        <dbReference type="ARBA" id="ARBA00022500"/>
    </source>
</evidence>
<keyword evidence="18" id="KW-0966">Cell projection</keyword>
<accession>A0A1A6HGF5</accession>
<feature type="non-terminal residue" evidence="20">
    <location>
        <position position="67"/>
    </location>
</feature>
<keyword evidence="8" id="KW-0963">Cytoplasm</keyword>
<evidence type="ECO:0000256" key="18">
    <source>
        <dbReference type="ARBA" id="ARBA00023273"/>
    </source>
</evidence>
<dbReference type="PANTHER" id="PTHR15829:SF2">
    <property type="entry name" value="RHO FAMILY-INTERACTING CELL POLARIZATION REGULATOR 2"/>
    <property type="match status" value="1"/>
</dbReference>
<evidence type="ECO:0000256" key="8">
    <source>
        <dbReference type="ARBA" id="ARBA00022490"/>
    </source>
</evidence>
<name>A0A1A6HGF5_NEOLE</name>
<keyword evidence="9" id="KW-0145">Chemotaxis</keyword>
<dbReference type="GO" id="GO:0006935">
    <property type="term" value="P:chemotaxis"/>
    <property type="evidence" value="ECO:0007669"/>
    <property type="project" value="UniProtKB-KW"/>
</dbReference>
<feature type="domain" description="FAM65 N-terminal" evidence="19">
    <location>
        <begin position="2"/>
        <end position="67"/>
    </location>
</feature>
<gene>
    <name evidence="20" type="ORF">A6R68_16500</name>
</gene>
<comment type="similarity">
    <text evidence="5">Belongs to the RIPOR family.</text>
</comment>
<dbReference type="STRING" id="56216.A0A1A6HGF5"/>
<keyword evidence="12" id="KW-1009">Hearing</keyword>
<evidence type="ECO:0000313" key="20">
    <source>
        <dbReference type="EMBL" id="OBS77035.1"/>
    </source>
</evidence>
<evidence type="ECO:0000259" key="19">
    <source>
        <dbReference type="Pfam" id="PF15903"/>
    </source>
</evidence>
<dbReference type="Pfam" id="PF15903">
    <property type="entry name" value="PL48"/>
    <property type="match status" value="1"/>
</dbReference>
<evidence type="ECO:0000256" key="5">
    <source>
        <dbReference type="ARBA" id="ARBA00005744"/>
    </source>
</evidence>
<comment type="caution">
    <text evidence="20">The sequence shown here is derived from an EMBL/GenBank/DDBJ whole genome shotgun (WGS) entry which is preliminary data.</text>
</comment>
<evidence type="ECO:0000256" key="7">
    <source>
        <dbReference type="ARBA" id="ARBA00022475"/>
    </source>
</evidence>
<dbReference type="GO" id="GO:0009968">
    <property type="term" value="P:negative regulation of signal transduction"/>
    <property type="evidence" value="ECO:0007669"/>
    <property type="project" value="UniProtKB-KW"/>
</dbReference>
<keyword evidence="16" id="KW-0472">Membrane</keyword>
<dbReference type="GO" id="GO:0016324">
    <property type="term" value="C:apical plasma membrane"/>
    <property type="evidence" value="ECO:0007669"/>
    <property type="project" value="UniProtKB-SubCell"/>
</dbReference>
<evidence type="ECO:0000256" key="12">
    <source>
        <dbReference type="ARBA" id="ARBA00022740"/>
    </source>
</evidence>
<dbReference type="OrthoDB" id="9999654at2759"/>
<evidence type="ECO:0000256" key="17">
    <source>
        <dbReference type="ARBA" id="ARBA00023212"/>
    </source>
</evidence>
<dbReference type="InterPro" id="IPR031780">
    <property type="entry name" value="FAM65_N"/>
</dbReference>
<dbReference type="GO" id="GO:0005856">
    <property type="term" value="C:cytoskeleton"/>
    <property type="evidence" value="ECO:0007669"/>
    <property type="project" value="UniProtKB-SubCell"/>
</dbReference>
<dbReference type="GO" id="GO:0030175">
    <property type="term" value="C:filopodium"/>
    <property type="evidence" value="ECO:0007669"/>
    <property type="project" value="UniProtKB-SubCell"/>
</dbReference>
<evidence type="ECO:0000256" key="15">
    <source>
        <dbReference type="ARBA" id="ARBA00023054"/>
    </source>
</evidence>
<evidence type="ECO:0000256" key="10">
    <source>
        <dbReference type="ARBA" id="ARBA00022541"/>
    </source>
</evidence>
<keyword evidence="15" id="KW-0175">Coiled coil</keyword>
<comment type="subcellular location">
    <subcellularLocation>
        <location evidence="1">Apical cell membrane</location>
    </subcellularLocation>
    <subcellularLocation>
        <location evidence="4">Cell projection</location>
        <location evidence="4">Filopodium</location>
    </subcellularLocation>
    <subcellularLocation>
        <location evidence="3">Cell projection</location>
        <location evidence="3">Stereocilium membrane</location>
    </subcellularLocation>
    <subcellularLocation>
        <location evidence="2">Cytoplasm</location>
        <location evidence="2">Cytoskeleton</location>
    </subcellularLocation>
</comment>
<dbReference type="GO" id="GO:0030154">
    <property type="term" value="P:cell differentiation"/>
    <property type="evidence" value="ECO:0007669"/>
    <property type="project" value="UniProtKB-KW"/>
</dbReference>
<keyword evidence="11" id="KW-0734">Signal transduction inhibitor</keyword>
<evidence type="ECO:0000256" key="11">
    <source>
        <dbReference type="ARBA" id="ARBA00022700"/>
    </source>
</evidence>
<dbReference type="GO" id="GO:0007517">
    <property type="term" value="P:muscle organ development"/>
    <property type="evidence" value="ECO:0007669"/>
    <property type="project" value="UniProtKB-KW"/>
</dbReference>
<evidence type="ECO:0000256" key="3">
    <source>
        <dbReference type="ARBA" id="ARBA00004289"/>
    </source>
</evidence>
<evidence type="ECO:0000256" key="4">
    <source>
        <dbReference type="ARBA" id="ARBA00004486"/>
    </source>
</evidence>
<dbReference type="GO" id="GO:0060171">
    <property type="term" value="C:stereocilium membrane"/>
    <property type="evidence" value="ECO:0007669"/>
    <property type="project" value="UniProtKB-SubCell"/>
</dbReference>
<sequence>MKTIERYMRRLEFHISKVDELYEAYCIQRRLQDGASKMKQAFAVSPASKAARESLSEINRSYKEYTE</sequence>
<dbReference type="PANTHER" id="PTHR15829">
    <property type="entry name" value="PROTEIN KINASE PKN/PRK1, EFFECTOR"/>
    <property type="match status" value="1"/>
</dbReference>
<keyword evidence="7" id="KW-1003">Cell membrane</keyword>
<evidence type="ECO:0000256" key="1">
    <source>
        <dbReference type="ARBA" id="ARBA00004221"/>
    </source>
</evidence>
<reference evidence="20 21" key="1">
    <citation type="submission" date="2016-06" db="EMBL/GenBank/DDBJ databases">
        <title>The Draft Genome Sequence and Annotation of the Desert Woodrat Neotoma lepida.</title>
        <authorList>
            <person name="Campbell M."/>
            <person name="Oakeson K.F."/>
            <person name="Yandell M."/>
            <person name="Halpert J.R."/>
            <person name="Dearing D."/>
        </authorList>
    </citation>
    <scope>NUCLEOTIDE SEQUENCE [LARGE SCALE GENOMIC DNA]</scope>
    <source>
        <strain evidence="20">417</strain>
        <tissue evidence="20">Liver</tissue>
    </source>
</reference>
<evidence type="ECO:0000313" key="21">
    <source>
        <dbReference type="Proteomes" id="UP000092124"/>
    </source>
</evidence>
<keyword evidence="10" id="KW-0517">Myogenesis</keyword>
<keyword evidence="21" id="KW-1185">Reference proteome</keyword>
<evidence type="ECO:0000256" key="16">
    <source>
        <dbReference type="ARBA" id="ARBA00023136"/>
    </source>
</evidence>
<evidence type="ECO:0000256" key="6">
    <source>
        <dbReference type="ARBA" id="ARBA00013627"/>
    </source>
</evidence>
<dbReference type="AlphaFoldDB" id="A0A1A6HGF5"/>
<dbReference type="GO" id="GO:0007155">
    <property type="term" value="P:cell adhesion"/>
    <property type="evidence" value="ECO:0007669"/>
    <property type="project" value="UniProtKB-KW"/>
</dbReference>
<evidence type="ECO:0000256" key="2">
    <source>
        <dbReference type="ARBA" id="ARBA00004245"/>
    </source>
</evidence>
<dbReference type="EMBL" id="LZPO01034771">
    <property type="protein sequence ID" value="OBS77035.1"/>
    <property type="molecule type" value="Genomic_DNA"/>
</dbReference>
<keyword evidence="17" id="KW-0206">Cytoskeleton</keyword>
<evidence type="ECO:0000256" key="13">
    <source>
        <dbReference type="ARBA" id="ARBA00022782"/>
    </source>
</evidence>
<dbReference type="InterPro" id="IPR026136">
    <property type="entry name" value="RIPOR3"/>
</dbReference>
<protein>
    <recommendedName>
        <fullName evidence="6">Rho family-interacting cell polarization regulator 2</fullName>
    </recommendedName>
</protein>
<organism evidence="20 21">
    <name type="scientific">Neotoma lepida</name>
    <name type="common">Desert woodrat</name>
    <dbReference type="NCBI Taxonomy" id="56216"/>
    <lineage>
        <taxon>Eukaryota</taxon>
        <taxon>Metazoa</taxon>
        <taxon>Chordata</taxon>
        <taxon>Craniata</taxon>
        <taxon>Vertebrata</taxon>
        <taxon>Euteleostomi</taxon>
        <taxon>Mammalia</taxon>
        <taxon>Eutheria</taxon>
        <taxon>Euarchontoglires</taxon>
        <taxon>Glires</taxon>
        <taxon>Rodentia</taxon>
        <taxon>Myomorpha</taxon>
        <taxon>Muroidea</taxon>
        <taxon>Cricetidae</taxon>
        <taxon>Neotominae</taxon>
        <taxon>Neotoma</taxon>
    </lineage>
</organism>